<dbReference type="GO" id="GO:0008289">
    <property type="term" value="F:lipid binding"/>
    <property type="evidence" value="ECO:0007669"/>
    <property type="project" value="UniProtKB-KW"/>
</dbReference>
<feature type="domain" description="Bifunctional inhibitor/plant lipid transfer protein/seed storage helical" evidence="5">
    <location>
        <begin position="27"/>
        <end position="105"/>
    </location>
</feature>
<comment type="function">
    <text evidence="3">Plant non-specific lipid-transfer proteins transfer phospholipids as well as galactolipids across membranes. May play a role in wax or cutin deposition in the cell walls of expanding epidermal cells and certain secretory tissues.</text>
</comment>
<gene>
    <name evidence="6" type="ORF">DEO72_LG7g2917</name>
</gene>
<keyword evidence="2" id="KW-1015">Disulfide bond</keyword>
<dbReference type="SMART" id="SM00499">
    <property type="entry name" value="AAI"/>
    <property type="match status" value="1"/>
</dbReference>
<dbReference type="PANTHER" id="PTHR33076">
    <property type="entry name" value="NON-SPECIFIC LIPID-TRANSFER PROTEIN 2-RELATED"/>
    <property type="match status" value="1"/>
</dbReference>
<dbReference type="Gene3D" id="1.10.110.10">
    <property type="entry name" value="Plant lipid-transfer and hydrophobic proteins"/>
    <property type="match status" value="1"/>
</dbReference>
<dbReference type="Proteomes" id="UP000501690">
    <property type="component" value="Linkage Group LG7"/>
</dbReference>
<feature type="chain" id="PRO_5020028960" description="Non-specific lipid-transfer protein" evidence="4">
    <location>
        <begin position="25"/>
        <end position="107"/>
    </location>
</feature>
<accession>A0A4D6MKT9</accession>
<feature type="signal peptide" evidence="4">
    <location>
        <begin position="1"/>
        <end position="24"/>
    </location>
</feature>
<evidence type="ECO:0000256" key="2">
    <source>
        <dbReference type="ARBA" id="ARBA00023157"/>
    </source>
</evidence>
<dbReference type="AlphaFoldDB" id="A0A4D6MKT9"/>
<dbReference type="SUPFAM" id="SSF47699">
    <property type="entry name" value="Bifunctional inhibitor/lipid-transfer protein/seed storage 2S albumin"/>
    <property type="match status" value="1"/>
</dbReference>
<keyword evidence="7" id="KW-1185">Reference proteome</keyword>
<keyword evidence="3" id="KW-0446">Lipid-binding</keyword>
<dbReference type="PRINTS" id="PR00382">
    <property type="entry name" value="LIPIDTRNSFER"/>
</dbReference>
<keyword evidence="4" id="KW-0732">Signal</keyword>
<keyword evidence="3" id="KW-0813">Transport</keyword>
<reference evidence="6 7" key="1">
    <citation type="submission" date="2019-04" db="EMBL/GenBank/DDBJ databases">
        <title>An improved genome assembly and genetic linkage map for asparagus bean, Vigna unguiculata ssp. sesquipedialis.</title>
        <authorList>
            <person name="Xia Q."/>
            <person name="Zhang R."/>
            <person name="Dong Y."/>
        </authorList>
    </citation>
    <scope>NUCLEOTIDE SEQUENCE [LARGE SCALE GENOMIC DNA]</scope>
    <source>
        <tissue evidence="6">Leaf</tissue>
    </source>
</reference>
<dbReference type="GO" id="GO:0006869">
    <property type="term" value="P:lipid transport"/>
    <property type="evidence" value="ECO:0007669"/>
    <property type="project" value="InterPro"/>
</dbReference>
<dbReference type="CDD" id="cd01960">
    <property type="entry name" value="nsLTP1"/>
    <property type="match status" value="1"/>
</dbReference>
<sequence>MKTGFVSFFTIVAVLVVTVVATEALTCEQEQSLVAPCLEFVTKKTIAPSPLCCQGLNKIITSTPTKEEKQAACKCLKEAASHIPNLDKDRANNLPKDCKLNGFDCDL</sequence>
<protein>
    <recommendedName>
        <fullName evidence="3">Non-specific lipid-transfer protein</fullName>
    </recommendedName>
</protein>
<comment type="similarity">
    <text evidence="1 3">Belongs to the plant LTP family.</text>
</comment>
<evidence type="ECO:0000313" key="6">
    <source>
        <dbReference type="EMBL" id="QCE01618.1"/>
    </source>
</evidence>
<name>A0A4D6MKT9_VIGUN</name>
<evidence type="ECO:0000256" key="1">
    <source>
        <dbReference type="ARBA" id="ARBA00009748"/>
    </source>
</evidence>
<dbReference type="EMBL" id="CP039351">
    <property type="protein sequence ID" value="QCE01618.1"/>
    <property type="molecule type" value="Genomic_DNA"/>
</dbReference>
<evidence type="ECO:0000313" key="7">
    <source>
        <dbReference type="Proteomes" id="UP000501690"/>
    </source>
</evidence>
<dbReference type="InterPro" id="IPR016140">
    <property type="entry name" value="Bifunc_inhib/LTP/seed_store"/>
</dbReference>
<evidence type="ECO:0000259" key="5">
    <source>
        <dbReference type="SMART" id="SM00499"/>
    </source>
</evidence>
<dbReference type="InterPro" id="IPR036312">
    <property type="entry name" value="Bifun_inhib/LTP/seed_sf"/>
</dbReference>
<evidence type="ECO:0000256" key="4">
    <source>
        <dbReference type="SAM" id="SignalP"/>
    </source>
</evidence>
<evidence type="ECO:0000256" key="3">
    <source>
        <dbReference type="RuleBase" id="RU000628"/>
    </source>
</evidence>
<dbReference type="Pfam" id="PF00234">
    <property type="entry name" value="Tryp_alpha_amyl"/>
    <property type="match status" value="1"/>
</dbReference>
<dbReference type="InterPro" id="IPR000528">
    <property type="entry name" value="Plant_nsLTP"/>
</dbReference>
<organism evidence="6 7">
    <name type="scientific">Vigna unguiculata</name>
    <name type="common">Cowpea</name>
    <dbReference type="NCBI Taxonomy" id="3917"/>
    <lineage>
        <taxon>Eukaryota</taxon>
        <taxon>Viridiplantae</taxon>
        <taxon>Streptophyta</taxon>
        <taxon>Embryophyta</taxon>
        <taxon>Tracheophyta</taxon>
        <taxon>Spermatophyta</taxon>
        <taxon>Magnoliopsida</taxon>
        <taxon>eudicotyledons</taxon>
        <taxon>Gunneridae</taxon>
        <taxon>Pentapetalae</taxon>
        <taxon>rosids</taxon>
        <taxon>fabids</taxon>
        <taxon>Fabales</taxon>
        <taxon>Fabaceae</taxon>
        <taxon>Papilionoideae</taxon>
        <taxon>50 kb inversion clade</taxon>
        <taxon>NPAAA clade</taxon>
        <taxon>indigoferoid/millettioid clade</taxon>
        <taxon>Phaseoleae</taxon>
        <taxon>Vigna</taxon>
    </lineage>
</organism>
<proteinExistence type="inferred from homology"/>